<name>A0AAW2I9R5_9NEOP</name>
<evidence type="ECO:0000256" key="1">
    <source>
        <dbReference type="SAM" id="MobiDB-lite"/>
    </source>
</evidence>
<protein>
    <submittedName>
        <fullName evidence="2">Uncharacterized protein</fullName>
    </submittedName>
</protein>
<feature type="compositionally biased region" description="Acidic residues" evidence="1">
    <location>
        <begin position="89"/>
        <end position="102"/>
    </location>
</feature>
<accession>A0AAW2I9R5</accession>
<sequence>MPYANEEDSCDEFMRRQAASPSMLSLYPESDFMIDVDPCIIPVYNDKILNISADLVSQSLSGISLKHYYGNCLRPRESISDEVFAPEDFYTDYEGGPEEEERDPQQGREMSMMEMMKLCYTPRVRHKEEENMPEGGDDFDKPLCLREAIHDRNSFWNLHRPELCKLTWPHDYVSEAVVTDHLHKHLLSHGPLCAPFHDPADMLAMLNREFDMYDDLKVLFSPRDIPPDEKVKHKYVCSNKNMTYEIDDCDEMTPMRICKEEFCITIGRPVEMMTMREVLKTASQSELGSYWRFFDEIAQEEPYEEYPYQVMWSGSRDFSCEFAPDEAAEESISSGEPMPPEPIGWVEPDFCAMI</sequence>
<evidence type="ECO:0000313" key="2">
    <source>
        <dbReference type="EMBL" id="KAL0278949.1"/>
    </source>
</evidence>
<proteinExistence type="predicted"/>
<dbReference type="AlphaFoldDB" id="A0AAW2I9R5"/>
<organism evidence="2">
    <name type="scientific">Menopon gallinae</name>
    <name type="common">poultry shaft louse</name>
    <dbReference type="NCBI Taxonomy" id="328185"/>
    <lineage>
        <taxon>Eukaryota</taxon>
        <taxon>Metazoa</taxon>
        <taxon>Ecdysozoa</taxon>
        <taxon>Arthropoda</taxon>
        <taxon>Hexapoda</taxon>
        <taxon>Insecta</taxon>
        <taxon>Pterygota</taxon>
        <taxon>Neoptera</taxon>
        <taxon>Paraneoptera</taxon>
        <taxon>Psocodea</taxon>
        <taxon>Troctomorpha</taxon>
        <taxon>Phthiraptera</taxon>
        <taxon>Amblycera</taxon>
        <taxon>Menoponidae</taxon>
        <taxon>Menopon</taxon>
    </lineage>
</organism>
<reference evidence="2" key="1">
    <citation type="journal article" date="2024" name="Gigascience">
        <title>Chromosome-level genome of the poultry shaft louse Menopon gallinae provides insight into the host-switching and adaptive evolution of parasitic lice.</title>
        <authorList>
            <person name="Xu Y."/>
            <person name="Ma L."/>
            <person name="Liu S."/>
            <person name="Liang Y."/>
            <person name="Liu Q."/>
            <person name="He Z."/>
            <person name="Tian L."/>
            <person name="Duan Y."/>
            <person name="Cai W."/>
            <person name="Li H."/>
            <person name="Song F."/>
        </authorList>
    </citation>
    <scope>NUCLEOTIDE SEQUENCE</scope>
    <source>
        <strain evidence="2">Cailab_2023a</strain>
    </source>
</reference>
<feature type="region of interest" description="Disordered" evidence="1">
    <location>
        <begin position="89"/>
        <end position="109"/>
    </location>
</feature>
<gene>
    <name evidence="2" type="ORF">PYX00_000619</name>
</gene>
<dbReference type="EMBL" id="JARGDH010000001">
    <property type="protein sequence ID" value="KAL0278949.1"/>
    <property type="molecule type" value="Genomic_DNA"/>
</dbReference>
<comment type="caution">
    <text evidence="2">The sequence shown here is derived from an EMBL/GenBank/DDBJ whole genome shotgun (WGS) entry which is preliminary data.</text>
</comment>